<sequence length="31" mass="3111">MLLVLISSGFSSAATLTLCPAEAVAIFPLSS</sequence>
<reference evidence="1" key="1">
    <citation type="submission" date="2018-02" db="EMBL/GenBank/DDBJ databases">
        <title>Rhizophora mucronata_Transcriptome.</title>
        <authorList>
            <person name="Meera S.P."/>
            <person name="Sreeshan A."/>
            <person name="Augustine A."/>
        </authorList>
    </citation>
    <scope>NUCLEOTIDE SEQUENCE</scope>
    <source>
        <tissue evidence="1">Leaf</tissue>
    </source>
</reference>
<evidence type="ECO:0000313" key="1">
    <source>
        <dbReference type="EMBL" id="MBX05356.1"/>
    </source>
</evidence>
<accession>A0A2P2KI20</accession>
<organism evidence="1">
    <name type="scientific">Rhizophora mucronata</name>
    <name type="common">Asiatic mangrove</name>
    <dbReference type="NCBI Taxonomy" id="61149"/>
    <lineage>
        <taxon>Eukaryota</taxon>
        <taxon>Viridiplantae</taxon>
        <taxon>Streptophyta</taxon>
        <taxon>Embryophyta</taxon>
        <taxon>Tracheophyta</taxon>
        <taxon>Spermatophyta</taxon>
        <taxon>Magnoliopsida</taxon>
        <taxon>eudicotyledons</taxon>
        <taxon>Gunneridae</taxon>
        <taxon>Pentapetalae</taxon>
        <taxon>rosids</taxon>
        <taxon>fabids</taxon>
        <taxon>Malpighiales</taxon>
        <taxon>Rhizophoraceae</taxon>
        <taxon>Rhizophora</taxon>
    </lineage>
</organism>
<name>A0A2P2KI20_RHIMU</name>
<protein>
    <submittedName>
        <fullName evidence="1">Uncharacterized protein</fullName>
    </submittedName>
</protein>
<proteinExistence type="predicted"/>
<dbReference type="AlphaFoldDB" id="A0A2P2KI20"/>
<dbReference type="EMBL" id="GGEC01024872">
    <property type="protein sequence ID" value="MBX05356.1"/>
    <property type="molecule type" value="Transcribed_RNA"/>
</dbReference>